<dbReference type="Pfam" id="PF04962">
    <property type="entry name" value="KduI"/>
    <property type="match status" value="1"/>
</dbReference>
<dbReference type="GO" id="GO:0016853">
    <property type="term" value="F:isomerase activity"/>
    <property type="evidence" value="ECO:0007669"/>
    <property type="project" value="UniProtKB-KW"/>
</dbReference>
<dbReference type="SUPFAM" id="SSF51182">
    <property type="entry name" value="RmlC-like cupins"/>
    <property type="match status" value="1"/>
</dbReference>
<gene>
    <name evidence="2" type="primary">iolB</name>
    <name evidence="2" type="ORF">GCM10009786_09020</name>
</gene>
<dbReference type="Gene3D" id="2.60.120.10">
    <property type="entry name" value="Jelly Rolls"/>
    <property type="match status" value="2"/>
</dbReference>
<dbReference type="InterPro" id="IPR011051">
    <property type="entry name" value="RmlC_Cupin_sf"/>
</dbReference>
<name>A0ABN3B3F1_9MICO</name>
<dbReference type="InterPro" id="IPR024203">
    <property type="entry name" value="Deoxy-glucuronate_isom_IolB"/>
</dbReference>
<dbReference type="EMBL" id="BAAAOP010000004">
    <property type="protein sequence ID" value="GAA2186807.1"/>
    <property type="molecule type" value="Genomic_DNA"/>
</dbReference>
<dbReference type="PANTHER" id="PTHR39193">
    <property type="entry name" value="5-DEOXY-GLUCURONATE ISOMERASE"/>
    <property type="match status" value="1"/>
</dbReference>
<accession>A0ABN3B3F1</accession>
<evidence type="ECO:0000313" key="2">
    <source>
        <dbReference type="EMBL" id="GAA2186807.1"/>
    </source>
</evidence>
<evidence type="ECO:0000313" key="3">
    <source>
        <dbReference type="Proteomes" id="UP001501084"/>
    </source>
</evidence>
<dbReference type="InterPro" id="IPR021120">
    <property type="entry name" value="KduI/IolB_isomerase"/>
</dbReference>
<dbReference type="PANTHER" id="PTHR39193:SF1">
    <property type="entry name" value="5-DEOXY-GLUCURONATE ISOMERASE"/>
    <property type="match status" value="1"/>
</dbReference>
<dbReference type="RefSeq" id="WP_346057539.1">
    <property type="nucleotide sequence ID" value="NZ_BAAAOP010000004.1"/>
</dbReference>
<proteinExistence type="predicted"/>
<dbReference type="InterPro" id="IPR014710">
    <property type="entry name" value="RmlC-like_jellyroll"/>
</dbReference>
<dbReference type="Proteomes" id="UP001501084">
    <property type="component" value="Unassembled WGS sequence"/>
</dbReference>
<reference evidence="2 3" key="1">
    <citation type="journal article" date="2019" name="Int. J. Syst. Evol. Microbiol.">
        <title>The Global Catalogue of Microorganisms (GCM) 10K type strain sequencing project: providing services to taxonomists for standard genome sequencing and annotation.</title>
        <authorList>
            <consortium name="The Broad Institute Genomics Platform"/>
            <consortium name="The Broad Institute Genome Sequencing Center for Infectious Disease"/>
            <person name="Wu L."/>
            <person name="Ma J."/>
        </authorList>
    </citation>
    <scope>NUCLEOTIDE SEQUENCE [LARGE SCALE GENOMIC DNA]</scope>
    <source>
        <strain evidence="2 3">JCM 14919</strain>
    </source>
</reference>
<comment type="caution">
    <text evidence="2">The sequence shown here is derived from an EMBL/GenBank/DDBJ whole genome shotgun (WGS) entry which is preliminary data.</text>
</comment>
<dbReference type="NCBIfam" id="TIGR04378">
    <property type="entry name" value="myo_inos_iolB"/>
    <property type="match status" value="1"/>
</dbReference>
<organism evidence="2 3">
    <name type="scientific">Leucobacter alluvii</name>
    <dbReference type="NCBI Taxonomy" id="340321"/>
    <lineage>
        <taxon>Bacteria</taxon>
        <taxon>Bacillati</taxon>
        <taxon>Actinomycetota</taxon>
        <taxon>Actinomycetes</taxon>
        <taxon>Micrococcales</taxon>
        <taxon>Microbacteriaceae</taxon>
        <taxon>Leucobacter</taxon>
    </lineage>
</organism>
<evidence type="ECO:0000256" key="1">
    <source>
        <dbReference type="ARBA" id="ARBA00023235"/>
    </source>
</evidence>
<keyword evidence="1 2" id="KW-0413">Isomerase</keyword>
<keyword evidence="3" id="KW-1185">Reference proteome</keyword>
<protein>
    <submittedName>
        <fullName evidence="2">5-deoxy-glucuronate isomerase</fullName>
    </submittedName>
</protein>
<sequence>MTHDAQQTAPTGRWFHRRGELAEGGWESVVDERIPGWEHTGVRVARLAEGASIALDGSGVERLIVPLSGAFSVRYREDGRAPAATAAGADADTETTVDLAGRASVFDGPTDVLYLSAVAEAEVTATSAPSGEARFLVATSPVPADNPALVRPSRYMAVEDVPVELRGAGASSRQVHNFGRKESLDAARFIVVEVITPAENWSSYPPHKHDEHIPGHESELEEIYYFEVAPTKDAPAGVDPERAFGLFSTYASPAGPIEIDSQVRTGDIALVPHGYHGPAVAAPGYDMYYLNVMAGPDPERTWLISDDPAHGWVRDTWEGQELDARLPFTPQTPVTETEQAR</sequence>